<dbReference type="Pfam" id="PF19418">
    <property type="entry name" value="DEPDC5_CTD"/>
    <property type="match status" value="1"/>
</dbReference>
<dbReference type="InterPro" id="IPR036388">
    <property type="entry name" value="WH-like_DNA-bd_sf"/>
</dbReference>
<protein>
    <submittedName>
        <fullName evidence="3">DEP domain-containing protein 5</fullName>
    </submittedName>
</protein>
<evidence type="ECO:0000259" key="2">
    <source>
        <dbReference type="PROSITE" id="PS50186"/>
    </source>
</evidence>
<dbReference type="PANTHER" id="PTHR13179:SF8">
    <property type="entry name" value="GATOR COMPLEX PROTEIN DEPDC5"/>
    <property type="match status" value="1"/>
</dbReference>
<evidence type="ECO:0000256" key="1">
    <source>
        <dbReference type="SAM" id="MobiDB-lite"/>
    </source>
</evidence>
<organism evidence="3 4">
    <name type="scientific">Folsomia candida</name>
    <name type="common">Springtail</name>
    <dbReference type="NCBI Taxonomy" id="158441"/>
    <lineage>
        <taxon>Eukaryota</taxon>
        <taxon>Metazoa</taxon>
        <taxon>Ecdysozoa</taxon>
        <taxon>Arthropoda</taxon>
        <taxon>Hexapoda</taxon>
        <taxon>Collembola</taxon>
        <taxon>Entomobryomorpha</taxon>
        <taxon>Isotomoidea</taxon>
        <taxon>Isotomidae</taxon>
        <taxon>Proisotominae</taxon>
        <taxon>Folsomia</taxon>
    </lineage>
</organism>
<feature type="region of interest" description="Disordered" evidence="1">
    <location>
        <begin position="1021"/>
        <end position="1070"/>
    </location>
</feature>
<feature type="region of interest" description="Disordered" evidence="1">
    <location>
        <begin position="601"/>
        <end position="636"/>
    </location>
</feature>
<dbReference type="EMBL" id="LNIX01000006">
    <property type="protein sequence ID" value="OXA53137.1"/>
    <property type="molecule type" value="Genomic_DNA"/>
</dbReference>
<feature type="domain" description="DEP" evidence="2">
    <location>
        <begin position="1148"/>
        <end position="1208"/>
    </location>
</feature>
<dbReference type="Gene3D" id="1.10.10.10">
    <property type="entry name" value="Winged helix-like DNA-binding domain superfamily/Winged helix DNA-binding domain"/>
    <property type="match status" value="1"/>
</dbReference>
<dbReference type="GO" id="GO:0010508">
    <property type="term" value="P:positive regulation of autophagy"/>
    <property type="evidence" value="ECO:0007669"/>
    <property type="project" value="TreeGrafter"/>
</dbReference>
<dbReference type="GO" id="GO:0005096">
    <property type="term" value="F:GTPase activator activity"/>
    <property type="evidence" value="ECO:0007669"/>
    <property type="project" value="InterPro"/>
</dbReference>
<dbReference type="GO" id="GO:0035556">
    <property type="term" value="P:intracellular signal transduction"/>
    <property type="evidence" value="ECO:0007669"/>
    <property type="project" value="InterPro"/>
</dbReference>
<dbReference type="InterPro" id="IPR027244">
    <property type="entry name" value="IML1"/>
</dbReference>
<dbReference type="SUPFAM" id="SSF46785">
    <property type="entry name" value="Winged helix' DNA-binding domain"/>
    <property type="match status" value="1"/>
</dbReference>
<evidence type="ECO:0000313" key="4">
    <source>
        <dbReference type="Proteomes" id="UP000198287"/>
    </source>
</evidence>
<dbReference type="InterPro" id="IPR055213">
    <property type="entry name" value="IML1_double_psi_beta_barrel"/>
</dbReference>
<dbReference type="Proteomes" id="UP000198287">
    <property type="component" value="Unassembled WGS sequence"/>
</dbReference>
<feature type="compositionally biased region" description="Low complexity" evidence="1">
    <location>
        <begin position="616"/>
        <end position="625"/>
    </location>
</feature>
<dbReference type="GO" id="GO:1990130">
    <property type="term" value="C:GATOR1 complex"/>
    <property type="evidence" value="ECO:0007669"/>
    <property type="project" value="TreeGrafter"/>
</dbReference>
<dbReference type="InterPro" id="IPR036390">
    <property type="entry name" value="WH_DNA-bd_sf"/>
</dbReference>
<comment type="caution">
    <text evidence="3">The sequence shown here is derived from an EMBL/GenBank/DDBJ whole genome shotgun (WGS) entry which is preliminary data.</text>
</comment>
<dbReference type="STRING" id="158441.A0A226E824"/>
<dbReference type="OrthoDB" id="39497at2759"/>
<accession>A0A226E824</accession>
<feature type="compositionally biased region" description="Low complexity" evidence="1">
    <location>
        <begin position="1024"/>
        <end position="1033"/>
    </location>
</feature>
<sequence length="1507" mass="171252">MTLKHCKLTFHQKSQQSQQKAYASEDLALCSKEFPTLKENDIVEIATTDDSSSSFLLKVTKGSLRDDFTPKDTISIDQAIGTAFQLKPYIDVTLTKVDAVCVELDSVELTFKDQYLGRSEMWRLKNSLTNSCVYHKKKIEFCSSTIRCQVHELWSGGLVVTSGLVTEATKIVFRSLTSMVYLFIQMSSEMWEFDICGDLYFEKAVNGFLSKLFKKWKSNGSNHEVTIVLFSRLYYEASSLERFPEAMRECLLTDYKGRFYEDFYRVVVQNEKYEDWRNTLISLRQVFVDYREYLLNFHQRKFPNIKVPKAYVSSAAQGNFLEVLNMSLNVFEKHFVDRSFDRTGQLSVVITPGVGVFEVDRDLTNVTMQRIIDNGVGSDLVCVGEQPLHAFHNKATHHDVDDYSMPHWINLSFYSSNKQVGYATFVPRIKLPSLSDSSRETISVFSPQWRNPLASIHLGDESGWPNSVYDFDSYDDSIFKPSSSQLASKQRRIKHMKRPKTLVDSDFSRIFMRQNSEPEIHATTSTDMYSSTTSIATGSSSLILSSSTQPSSAITIPSKIRFRKSDNVYSSSFGALNIEPGSFSSVKPRVALTPINDRWIKEGTASGATKERHEGSSPSMSSHGGSPKELDFKGRFGNLRRPSRSLINPFDPSHAVIKLTSNRRRWTHIFPRGPSGTFIQQHHFSTGLNKLDIVPEGEATTAIGNTMNDGTHSLSRQSIKDSPDGSTRTKKVTRLWGATGEQEWTPALTTGVDWKSLTIPACLPLTTDYFPDERSLKTDYLVSDYSLLPDDVNADYISQRAIYRRPLTTKEVFFELVSQRLAQGFQTVIRPKHEKPPIKQQSSFLRLNILGIDDETEEYFLSIGRIFHQISLSSSTITVTRYRPRHPYPAIKVYYKYRFYAPNNNNFEVSYADFSTEKLENYNWNYLDHYICTRGDTDFALTENLKYWRFRMFILPINQVVLKRLMGEGVSPECNIYEPLKLEEKRSHIQEFLKFIETCINRIRRPNTSIPKGPRVNIVGASGGSVSSMGSGSFRERVNSNQLPDRPRIRSGSKLAEKQRHESASGRISPLDSPLDSKIFSLSGNLGEPFPDLTPLTFPPRTENTTEGELVPIMCLKADATFKDIVIAMRNQATGLSFIKVTGLELHPWTFVSYDAIMWLINRMEGVSTDSKAMEIFDGMLNERFIIHASGDSSHKFKNGFYIYYISNSDIEGMEPLIPHHDNGMLHNEWMEVDVPCECELNIDSVTKNSLLNFDCSSGNHKWKDVYVDVDTSRKSDRQEWGHIRYQSLFKPDEAFEITVQWIQATGSIITDLVQAWSRKAQQCNLQLVPVPTDPFALPNYSSDPLRGPIKLTIDSLTEGDAGDSSLTPSEVMYFQHTVALKFGFVRCAPHAPAALFHALKPNDLHYVHSSGNMFLIVPICQSVADVCFLWSWNYLVSKRWRISSNPALGDDTFMFKVLHDFKSFCANENNRLTNFWNSTVMNPQSPDVDETLLDSSLTSVPASETL</sequence>
<dbReference type="PANTHER" id="PTHR13179">
    <property type="entry name" value="DEP DOMAIN CONTAINING PROTEIN 5"/>
    <property type="match status" value="1"/>
</dbReference>
<keyword evidence="4" id="KW-1185">Reference proteome</keyword>
<reference evidence="3 4" key="1">
    <citation type="submission" date="2015-12" db="EMBL/GenBank/DDBJ databases">
        <title>The genome of Folsomia candida.</title>
        <authorList>
            <person name="Faddeeva A."/>
            <person name="Derks M.F."/>
            <person name="Anvar Y."/>
            <person name="Smit S."/>
            <person name="Van Straalen N."/>
            <person name="Roelofs D."/>
        </authorList>
    </citation>
    <scope>NUCLEOTIDE SEQUENCE [LARGE SCALE GENOMIC DNA]</scope>
    <source>
        <strain evidence="3 4">VU population</strain>
        <tissue evidence="3">Whole body</tissue>
    </source>
</reference>
<gene>
    <name evidence="3" type="ORF">Fcan01_12752</name>
</gene>
<name>A0A226E824_FOLCA</name>
<feature type="compositionally biased region" description="Polar residues" evidence="1">
    <location>
        <begin position="705"/>
        <end position="717"/>
    </location>
</feature>
<dbReference type="Pfam" id="PF23013">
    <property type="entry name" value="IML1_N"/>
    <property type="match status" value="1"/>
</dbReference>
<dbReference type="GO" id="GO:1904262">
    <property type="term" value="P:negative regulation of TORC1 signaling"/>
    <property type="evidence" value="ECO:0007669"/>
    <property type="project" value="TreeGrafter"/>
</dbReference>
<dbReference type="SMART" id="SM00049">
    <property type="entry name" value="DEP"/>
    <property type="match status" value="1"/>
</dbReference>
<feature type="compositionally biased region" description="Basic and acidic residues" evidence="1">
    <location>
        <begin position="1055"/>
        <end position="1064"/>
    </location>
</feature>
<dbReference type="GO" id="GO:0034198">
    <property type="term" value="P:cellular response to amino acid starvation"/>
    <property type="evidence" value="ECO:0007669"/>
    <property type="project" value="TreeGrafter"/>
</dbReference>
<dbReference type="Pfam" id="PF12257">
    <property type="entry name" value="IML1"/>
    <property type="match status" value="1"/>
</dbReference>
<proteinExistence type="predicted"/>
<dbReference type="PROSITE" id="PS50186">
    <property type="entry name" value="DEP"/>
    <property type="match status" value="1"/>
</dbReference>
<dbReference type="Pfam" id="PF00610">
    <property type="entry name" value="DEP"/>
    <property type="match status" value="1"/>
</dbReference>
<dbReference type="OMA" id="SWMNATP"/>
<feature type="region of interest" description="Disordered" evidence="1">
    <location>
        <begin position="705"/>
        <end position="729"/>
    </location>
</feature>
<evidence type="ECO:0000313" key="3">
    <source>
        <dbReference type="EMBL" id="OXA53137.1"/>
    </source>
</evidence>
<dbReference type="InterPro" id="IPR045838">
    <property type="entry name" value="DEPDC5_CTD"/>
</dbReference>
<dbReference type="InterPro" id="IPR048255">
    <property type="entry name" value="IML1_N"/>
</dbReference>
<dbReference type="InterPro" id="IPR000591">
    <property type="entry name" value="DEP_dom"/>
</dbReference>
<dbReference type="GO" id="GO:0005765">
    <property type="term" value="C:lysosomal membrane"/>
    <property type="evidence" value="ECO:0007669"/>
    <property type="project" value="TreeGrafter"/>
</dbReference>